<dbReference type="InterPro" id="IPR000551">
    <property type="entry name" value="MerR-type_HTH_dom"/>
</dbReference>
<dbReference type="KEGG" id="maqu:Maq22A_c09785"/>
<dbReference type="SUPFAM" id="SSF46955">
    <property type="entry name" value="Putative DNA-binding domain"/>
    <property type="match status" value="1"/>
</dbReference>
<dbReference type="STRING" id="270351.Maq22A_c09785"/>
<feature type="domain" description="HTH merR-type" evidence="7">
    <location>
        <begin position="36"/>
        <end position="103"/>
    </location>
</feature>
<keyword evidence="4" id="KW-0804">Transcription</keyword>
<evidence type="ECO:0000313" key="9">
    <source>
        <dbReference type="Proteomes" id="UP000061432"/>
    </source>
</evidence>
<dbReference type="PROSITE" id="PS50937">
    <property type="entry name" value="HTH_MERR_2"/>
    <property type="match status" value="1"/>
</dbReference>
<dbReference type="PRINTS" id="PR00040">
    <property type="entry name" value="HTHMERR"/>
</dbReference>
<dbReference type="RefSeq" id="WP_060846606.1">
    <property type="nucleotide sequence ID" value="NZ_AP014704.1"/>
</dbReference>
<keyword evidence="1" id="KW-0678">Repressor</keyword>
<dbReference type="OrthoDB" id="9803659at2"/>
<dbReference type="PATRIC" id="fig|270351.10.peg.1880"/>
<keyword evidence="5" id="KW-0175">Coiled coil</keyword>
<feature type="compositionally biased region" description="Low complexity" evidence="6">
    <location>
        <begin position="9"/>
        <end position="33"/>
    </location>
</feature>
<dbReference type="AlphaFoldDB" id="A0A0C6EYH2"/>
<evidence type="ECO:0000256" key="1">
    <source>
        <dbReference type="ARBA" id="ARBA00022491"/>
    </source>
</evidence>
<dbReference type="Gene3D" id="1.10.1660.10">
    <property type="match status" value="1"/>
</dbReference>
<keyword evidence="3" id="KW-0238">DNA-binding</keyword>
<dbReference type="Proteomes" id="UP000061432">
    <property type="component" value="Chromosome"/>
</dbReference>
<dbReference type="GO" id="GO:0003700">
    <property type="term" value="F:DNA-binding transcription factor activity"/>
    <property type="evidence" value="ECO:0007669"/>
    <property type="project" value="InterPro"/>
</dbReference>
<dbReference type="InterPro" id="IPR047057">
    <property type="entry name" value="MerR_fam"/>
</dbReference>
<organism evidence="8 9">
    <name type="scientific">Methylobacterium aquaticum</name>
    <dbReference type="NCBI Taxonomy" id="270351"/>
    <lineage>
        <taxon>Bacteria</taxon>
        <taxon>Pseudomonadati</taxon>
        <taxon>Pseudomonadota</taxon>
        <taxon>Alphaproteobacteria</taxon>
        <taxon>Hyphomicrobiales</taxon>
        <taxon>Methylobacteriaceae</taxon>
        <taxon>Methylobacterium</taxon>
    </lineage>
</organism>
<evidence type="ECO:0000256" key="2">
    <source>
        <dbReference type="ARBA" id="ARBA00023015"/>
    </source>
</evidence>
<keyword evidence="2" id="KW-0805">Transcription regulation</keyword>
<reference evidence="8 9" key="1">
    <citation type="journal article" date="2015" name="Genome Announc.">
        <title>Complete Genome Sequence of Methylobacterium aquaticum Strain 22A, Isolated from Racomitrium japonicum Moss.</title>
        <authorList>
            <person name="Tani A."/>
            <person name="Ogura Y."/>
            <person name="Hayashi T."/>
            <person name="Kimbara K."/>
        </authorList>
    </citation>
    <scope>NUCLEOTIDE SEQUENCE [LARGE SCALE GENOMIC DNA]</scope>
    <source>
        <strain evidence="8 9">MA-22A</strain>
    </source>
</reference>
<dbReference type="EMBL" id="AP014704">
    <property type="protein sequence ID" value="BAQ45246.1"/>
    <property type="molecule type" value="Genomic_DNA"/>
</dbReference>
<evidence type="ECO:0000256" key="5">
    <source>
        <dbReference type="SAM" id="Coils"/>
    </source>
</evidence>
<accession>A0A0C6EYH2</accession>
<evidence type="ECO:0000313" key="8">
    <source>
        <dbReference type="EMBL" id="BAQ45246.1"/>
    </source>
</evidence>
<dbReference type="PANTHER" id="PTHR30204:SF69">
    <property type="entry name" value="MERR-FAMILY TRANSCRIPTIONAL REGULATOR"/>
    <property type="match status" value="1"/>
</dbReference>
<evidence type="ECO:0000256" key="3">
    <source>
        <dbReference type="ARBA" id="ARBA00023125"/>
    </source>
</evidence>
<dbReference type="InterPro" id="IPR009061">
    <property type="entry name" value="DNA-bd_dom_put_sf"/>
</dbReference>
<feature type="coiled-coil region" evidence="5">
    <location>
        <begin position="122"/>
        <end position="149"/>
    </location>
</feature>
<dbReference type="SMART" id="SM00422">
    <property type="entry name" value="HTH_MERR"/>
    <property type="match status" value="1"/>
</dbReference>
<gene>
    <name evidence="8" type="primary">soxR</name>
    <name evidence="8" type="ORF">Maq22A_c09785</name>
</gene>
<proteinExistence type="predicted"/>
<feature type="region of interest" description="Disordered" evidence="6">
    <location>
        <begin position="1"/>
        <end position="35"/>
    </location>
</feature>
<reference evidence="9" key="2">
    <citation type="submission" date="2015-01" db="EMBL/GenBank/DDBJ databases">
        <title>Complete genome sequence of Methylobacterium aquaticum strain 22A.</title>
        <authorList>
            <person name="Tani A."/>
            <person name="Ogura Y."/>
            <person name="Hayashi T."/>
        </authorList>
    </citation>
    <scope>NUCLEOTIDE SEQUENCE [LARGE SCALE GENOMIC DNA]</scope>
    <source>
        <strain evidence="9">MA-22A</strain>
    </source>
</reference>
<sequence>MAYDRQTESGRGASVRSGGSASRTGRPSGRSTAPATLTIGDLAEEFGVTLRALRFYEAKGLLHPQRRGTTRLYTEDDRSRLATILRGKELGFTLREIAAMVDGDELAETGTGGALALSPAQVAEQITHLENQKAEIERALEALRGYGKAVASA</sequence>
<dbReference type="Pfam" id="PF13411">
    <property type="entry name" value="MerR_1"/>
    <property type="match status" value="1"/>
</dbReference>
<evidence type="ECO:0000259" key="7">
    <source>
        <dbReference type="PROSITE" id="PS50937"/>
    </source>
</evidence>
<evidence type="ECO:0000256" key="4">
    <source>
        <dbReference type="ARBA" id="ARBA00023163"/>
    </source>
</evidence>
<name>A0A0C6EYH2_9HYPH</name>
<evidence type="ECO:0000256" key="6">
    <source>
        <dbReference type="SAM" id="MobiDB-lite"/>
    </source>
</evidence>
<protein>
    <submittedName>
        <fullName evidence="8">MerR family transcriptional regulator</fullName>
    </submittedName>
</protein>
<dbReference type="GO" id="GO:0003677">
    <property type="term" value="F:DNA binding"/>
    <property type="evidence" value="ECO:0007669"/>
    <property type="project" value="UniProtKB-KW"/>
</dbReference>
<dbReference type="PANTHER" id="PTHR30204">
    <property type="entry name" value="REDOX-CYCLING DRUG-SENSING TRANSCRIPTIONAL ACTIVATOR SOXR"/>
    <property type="match status" value="1"/>
</dbReference>